<keyword evidence="3" id="KW-1185">Reference proteome</keyword>
<dbReference type="EMBL" id="NESQ01000509">
    <property type="protein sequence ID" value="PUU72548.1"/>
    <property type="molecule type" value="Genomic_DNA"/>
</dbReference>
<evidence type="ECO:0000313" key="2">
    <source>
        <dbReference type="EMBL" id="PUU72548.1"/>
    </source>
</evidence>
<comment type="caution">
    <text evidence="2">The sequence shown here is derived from an EMBL/GenBank/DDBJ whole genome shotgun (WGS) entry which is preliminary data.</text>
</comment>
<sequence>MAPNMRACSECAAQKKRCDHKVPVVPLRKNDGLRRKQRSVEPADEVMLDAAASDHGTKVNKRKAAQVEEVVPEAVRNVRRRSLRKGGGNGRHISEGSNAGSTEEGGFPEAPNGLPQNQGEKRHEDLSSVPGGDPHNESLSPASVSPPAIEIASPTPSIAPEVETRGPSPLADDTEEEKNSVRPPPAPSPPPTRSQLPSSNVSPAPGSSPSTPSTPSPQQAPIRPHSRWVDPTKPAGRFSGARRYTPLALNTDIYGGRIPPPAPTPPPASR</sequence>
<feature type="compositionally biased region" description="Pro residues" evidence="1">
    <location>
        <begin position="258"/>
        <end position="270"/>
    </location>
</feature>
<protein>
    <recommendedName>
        <fullName evidence="4">Zn(2)-C6 fungal-type domain-containing protein</fullName>
    </recommendedName>
</protein>
<name>A0A2T6ZAN0_TUBBO</name>
<evidence type="ECO:0008006" key="4">
    <source>
        <dbReference type="Google" id="ProtNLM"/>
    </source>
</evidence>
<evidence type="ECO:0000256" key="1">
    <source>
        <dbReference type="SAM" id="MobiDB-lite"/>
    </source>
</evidence>
<feature type="compositionally biased region" description="Low complexity" evidence="1">
    <location>
        <begin position="193"/>
        <end position="221"/>
    </location>
</feature>
<accession>A0A2T6ZAN0</accession>
<organism evidence="2 3">
    <name type="scientific">Tuber borchii</name>
    <name type="common">White truffle</name>
    <dbReference type="NCBI Taxonomy" id="42251"/>
    <lineage>
        <taxon>Eukaryota</taxon>
        <taxon>Fungi</taxon>
        <taxon>Dikarya</taxon>
        <taxon>Ascomycota</taxon>
        <taxon>Pezizomycotina</taxon>
        <taxon>Pezizomycetes</taxon>
        <taxon>Pezizales</taxon>
        <taxon>Tuberaceae</taxon>
        <taxon>Tuber</taxon>
    </lineage>
</organism>
<gene>
    <name evidence="2" type="ORF">B9Z19DRAFT_1137300</name>
</gene>
<reference evidence="2 3" key="1">
    <citation type="submission" date="2017-04" db="EMBL/GenBank/DDBJ databases">
        <title>Draft genome sequence of Tuber borchii Vittad., a whitish edible truffle.</title>
        <authorList>
            <consortium name="DOE Joint Genome Institute"/>
            <person name="Murat C."/>
            <person name="Kuo A."/>
            <person name="Barry K.W."/>
            <person name="Clum A."/>
            <person name="Dockter R.B."/>
            <person name="Fauchery L."/>
            <person name="Iotti M."/>
            <person name="Kohler A."/>
            <person name="Labutti K."/>
            <person name="Lindquist E.A."/>
            <person name="Lipzen A."/>
            <person name="Ohm R.A."/>
            <person name="Wang M."/>
            <person name="Grigoriev I.V."/>
            <person name="Zambonelli A."/>
            <person name="Martin F.M."/>
        </authorList>
    </citation>
    <scope>NUCLEOTIDE SEQUENCE [LARGE SCALE GENOMIC DNA]</scope>
    <source>
        <strain evidence="2 3">Tbo3840</strain>
    </source>
</reference>
<dbReference type="Proteomes" id="UP000244722">
    <property type="component" value="Unassembled WGS sequence"/>
</dbReference>
<feature type="compositionally biased region" description="Pro residues" evidence="1">
    <location>
        <begin position="182"/>
        <end position="192"/>
    </location>
</feature>
<dbReference type="OrthoDB" id="5417691at2759"/>
<dbReference type="AlphaFoldDB" id="A0A2T6ZAN0"/>
<proteinExistence type="predicted"/>
<evidence type="ECO:0000313" key="3">
    <source>
        <dbReference type="Proteomes" id="UP000244722"/>
    </source>
</evidence>
<feature type="region of interest" description="Disordered" evidence="1">
    <location>
        <begin position="73"/>
        <end position="270"/>
    </location>
</feature>